<dbReference type="Pfam" id="PF12680">
    <property type="entry name" value="SnoaL_2"/>
    <property type="match status" value="1"/>
</dbReference>
<reference evidence="3" key="1">
    <citation type="journal article" date="2019" name="Int. J. Syst. Evol. Microbiol.">
        <title>The Global Catalogue of Microorganisms (GCM) 10K type strain sequencing project: providing services to taxonomists for standard genome sequencing and annotation.</title>
        <authorList>
            <consortium name="The Broad Institute Genomics Platform"/>
            <consortium name="The Broad Institute Genome Sequencing Center for Infectious Disease"/>
            <person name="Wu L."/>
            <person name="Ma J."/>
        </authorList>
    </citation>
    <scope>NUCLEOTIDE SEQUENCE [LARGE SCALE GENOMIC DNA]</scope>
    <source>
        <strain evidence="3">JCM 14969</strain>
    </source>
</reference>
<dbReference type="Gene3D" id="3.10.450.50">
    <property type="match status" value="1"/>
</dbReference>
<evidence type="ECO:0000313" key="2">
    <source>
        <dbReference type="EMBL" id="GAA1551754.1"/>
    </source>
</evidence>
<sequence>MTHTPATPAIAAVADAYMHAWNSRDVDAILALHSDTSTFQVHGRTPVIEGIDALRKAFHGVFELYPNFHGEARRLLLGPEHWLLDWTLHFTLNGSDPREFHCIDIVEVSPEGLVTRKDTFYDYPQAQAAMAGATS</sequence>
<feature type="domain" description="SnoaL-like" evidence="1">
    <location>
        <begin position="15"/>
        <end position="116"/>
    </location>
</feature>
<dbReference type="EMBL" id="BAAAOS010000002">
    <property type="protein sequence ID" value="GAA1551754.1"/>
    <property type="molecule type" value="Genomic_DNA"/>
</dbReference>
<evidence type="ECO:0000313" key="3">
    <source>
        <dbReference type="Proteomes" id="UP001500393"/>
    </source>
</evidence>
<accession>A0ABP4MWZ1</accession>
<keyword evidence="3" id="KW-1185">Reference proteome</keyword>
<gene>
    <name evidence="2" type="ORF">GCM10009789_01880</name>
</gene>
<comment type="caution">
    <text evidence="2">The sequence shown here is derived from an EMBL/GenBank/DDBJ whole genome shotgun (WGS) entry which is preliminary data.</text>
</comment>
<name>A0ABP4MWZ1_9ACTN</name>
<dbReference type="InterPro" id="IPR037401">
    <property type="entry name" value="SnoaL-like"/>
</dbReference>
<evidence type="ECO:0000259" key="1">
    <source>
        <dbReference type="Pfam" id="PF12680"/>
    </source>
</evidence>
<dbReference type="Proteomes" id="UP001500393">
    <property type="component" value="Unassembled WGS sequence"/>
</dbReference>
<dbReference type="SUPFAM" id="SSF54427">
    <property type="entry name" value="NTF2-like"/>
    <property type="match status" value="1"/>
</dbReference>
<organism evidence="2 3">
    <name type="scientific">Kribbella sancticallisti</name>
    <dbReference type="NCBI Taxonomy" id="460087"/>
    <lineage>
        <taxon>Bacteria</taxon>
        <taxon>Bacillati</taxon>
        <taxon>Actinomycetota</taxon>
        <taxon>Actinomycetes</taxon>
        <taxon>Propionibacteriales</taxon>
        <taxon>Kribbellaceae</taxon>
        <taxon>Kribbella</taxon>
    </lineage>
</organism>
<dbReference type="InterPro" id="IPR032710">
    <property type="entry name" value="NTF2-like_dom_sf"/>
</dbReference>
<protein>
    <recommendedName>
        <fullName evidence="1">SnoaL-like domain-containing protein</fullName>
    </recommendedName>
</protein>
<proteinExistence type="predicted"/>